<evidence type="ECO:0000313" key="2">
    <source>
        <dbReference type="EMBL" id="MBB3193955.1"/>
    </source>
</evidence>
<gene>
    <name evidence="2" type="ORF">FHS28_001340</name>
</gene>
<keyword evidence="1" id="KW-1133">Transmembrane helix</keyword>
<proteinExistence type="predicted"/>
<feature type="transmembrane region" description="Helical" evidence="1">
    <location>
        <begin position="6"/>
        <end position="34"/>
    </location>
</feature>
<keyword evidence="1" id="KW-0472">Membrane</keyword>
<comment type="caution">
    <text evidence="2">The sequence shown here is derived from an EMBL/GenBank/DDBJ whole genome shotgun (WGS) entry which is preliminary data.</text>
</comment>
<accession>A0ABR6GPC4</accession>
<protein>
    <submittedName>
        <fullName evidence="2">Uncharacterized protein</fullName>
    </submittedName>
</protein>
<dbReference type="Proteomes" id="UP000574369">
    <property type="component" value="Unassembled WGS sequence"/>
</dbReference>
<evidence type="ECO:0000256" key="1">
    <source>
        <dbReference type="SAM" id="Phobius"/>
    </source>
</evidence>
<keyword evidence="3" id="KW-1185">Reference proteome</keyword>
<keyword evidence="1" id="KW-0812">Transmembrane</keyword>
<evidence type="ECO:0000313" key="3">
    <source>
        <dbReference type="Proteomes" id="UP000574369"/>
    </source>
</evidence>
<reference evidence="2 3" key="1">
    <citation type="submission" date="2020-08" db="EMBL/GenBank/DDBJ databases">
        <title>Genomic Encyclopedia of Type Strains, Phase III (KMG-III): the genomes of soil and plant-associated and newly described type strains.</title>
        <authorList>
            <person name="Whitman W."/>
        </authorList>
    </citation>
    <scope>NUCLEOTIDE SEQUENCE [LARGE SCALE GENOMIC DNA]</scope>
    <source>
        <strain evidence="2 3">CECT 7247</strain>
    </source>
</reference>
<organism evidence="2 3">
    <name type="scientific">Roseateles terrae</name>
    <dbReference type="NCBI Taxonomy" id="431060"/>
    <lineage>
        <taxon>Bacteria</taxon>
        <taxon>Pseudomonadati</taxon>
        <taxon>Pseudomonadota</taxon>
        <taxon>Betaproteobacteria</taxon>
        <taxon>Burkholderiales</taxon>
        <taxon>Sphaerotilaceae</taxon>
        <taxon>Roseateles</taxon>
    </lineage>
</organism>
<sequence>MTPRGWLGLAALATLGGLFILAVTVIGLATILCMGAAKVGRDLRDYVRDFHASP</sequence>
<dbReference type="EMBL" id="JACHXO010000002">
    <property type="protein sequence ID" value="MBB3193955.1"/>
    <property type="molecule type" value="Genomic_DNA"/>
</dbReference>
<name>A0ABR6GPC4_9BURK</name>
<dbReference type="RefSeq" id="WP_184294310.1">
    <property type="nucleotide sequence ID" value="NZ_JACHXO010000002.1"/>
</dbReference>